<dbReference type="InterPro" id="IPR006674">
    <property type="entry name" value="HD_domain"/>
</dbReference>
<evidence type="ECO:0000259" key="4">
    <source>
        <dbReference type="PROSITE" id="PS51671"/>
    </source>
</evidence>
<dbReference type="InterPro" id="IPR033655">
    <property type="entry name" value="TGS_RelA/SpoT"/>
</dbReference>
<evidence type="ECO:0000256" key="2">
    <source>
        <dbReference type="RuleBase" id="RU003847"/>
    </source>
</evidence>
<dbReference type="InterPro" id="IPR045600">
    <property type="entry name" value="RelA/SpoT_AH_RIS"/>
</dbReference>
<evidence type="ECO:0000313" key="7">
    <source>
        <dbReference type="EMBL" id="KPL83360.1"/>
    </source>
</evidence>
<dbReference type="InterPro" id="IPR007685">
    <property type="entry name" value="RelA_SpoT"/>
</dbReference>
<sequence length="751" mass="85964">MDLAPHMPSSYNDDVTHSESPKHTTATPASSPQVHESEALISRMRTYWPLDEFQLIERAWDLAKEAHAPQVRKSGEPYFLHPVQVAHILVDMKLDPESVAAALLHDVVEDTPITLDQIRADFGREVAHIVDGVTKLSKLEAKSIEEAQAITYRKMFIAMADDPRVVLIKLADRLHNMRTLGAMRPDKQQRIARETLEVYAPLAHRLGIWQFKWELEDLSFRYMNPEKYSEIGRQLNLRRETRERIVQRVIARLKQILDRDNIKAEVTGRPKHIYSIARKMERKGVSLDQIFDQLAVRVMVTTVDECYRVLGLVHSTWIPIMSEFDDYIAVPKESMYRSLHTTVVIPGEQPCEVQIRTYEMHEVSEYGIAAHWRYKEGFGNRNDQSFETKLAWLRSAINGQRDLDPTEFFESVKEDVLRDQVFVLTPKGKIIDLPKGSTPIDFAYRIHSEVGNRCIGARVNNKPVPLYYQLQHGEIVDVVTSKVPRGPSRDWLEYVKSNGARTHIKRWFRRQENDVNITAGRELIEKELKRLGVRPTMEELLRANAMKNSEDFLAAIGNGDLSPRQAIQRVLSDKNTEDEPLAAIPTIAPPSKPVKQGTITVRGEADVYTRIAHCCNPVYPEAVIGYTTRGHGITVHRMDCYNVLHERNRERLIDVEWGGATEKQSYPVPIRIEAWDRVGLWRDVTNAIADGNINIQAVQQLDNKHHGRATLLATIRIESIDQLSRILDKLNRVKDVIEARRENTVAGTMIG</sequence>
<reference evidence="7 8" key="1">
    <citation type="submission" date="2015-07" db="EMBL/GenBank/DDBJ databases">
        <title>Whole genome sequence of Herpetosiphon geysericola DSM 7119.</title>
        <authorList>
            <person name="Hemp J."/>
            <person name="Ward L.M."/>
            <person name="Pace L.A."/>
            <person name="Fischer W.W."/>
        </authorList>
    </citation>
    <scope>NUCLEOTIDE SEQUENCE [LARGE SCALE GENOMIC DNA]</scope>
    <source>
        <strain evidence="7 8">DSM 7119</strain>
    </source>
</reference>
<dbReference type="InterPro" id="IPR002912">
    <property type="entry name" value="ACT_dom"/>
</dbReference>
<dbReference type="InterPro" id="IPR012676">
    <property type="entry name" value="TGS-like"/>
</dbReference>
<dbReference type="PROSITE" id="PS51831">
    <property type="entry name" value="HD"/>
    <property type="match status" value="1"/>
</dbReference>
<dbReference type="SMART" id="SM00471">
    <property type="entry name" value="HDc"/>
    <property type="match status" value="1"/>
</dbReference>
<dbReference type="STRING" id="70996.SE18_19300"/>
<organism evidence="7 8">
    <name type="scientific">Herpetosiphon geysericola</name>
    <dbReference type="NCBI Taxonomy" id="70996"/>
    <lineage>
        <taxon>Bacteria</taxon>
        <taxon>Bacillati</taxon>
        <taxon>Chloroflexota</taxon>
        <taxon>Chloroflexia</taxon>
        <taxon>Herpetosiphonales</taxon>
        <taxon>Herpetosiphonaceae</taxon>
        <taxon>Herpetosiphon</taxon>
    </lineage>
</organism>
<dbReference type="FunFam" id="3.30.460.10:FF:000001">
    <property type="entry name" value="GTP pyrophosphokinase RelA"/>
    <property type="match status" value="1"/>
</dbReference>
<dbReference type="SMART" id="SM00954">
    <property type="entry name" value="RelA_SpoT"/>
    <property type="match status" value="1"/>
</dbReference>
<protein>
    <submittedName>
        <fullName evidence="7">(P)ppGpp synthetase</fullName>
    </submittedName>
</protein>
<evidence type="ECO:0000259" key="5">
    <source>
        <dbReference type="PROSITE" id="PS51831"/>
    </source>
</evidence>
<evidence type="ECO:0000259" key="6">
    <source>
        <dbReference type="PROSITE" id="PS51880"/>
    </source>
</evidence>
<dbReference type="EMBL" id="LGKP01000029">
    <property type="protein sequence ID" value="KPL83360.1"/>
    <property type="molecule type" value="Genomic_DNA"/>
</dbReference>
<feature type="domain" description="ACT" evidence="4">
    <location>
        <begin position="669"/>
        <end position="744"/>
    </location>
</feature>
<dbReference type="SUPFAM" id="SSF81301">
    <property type="entry name" value="Nucleotidyltransferase"/>
    <property type="match status" value="1"/>
</dbReference>
<dbReference type="Pfam" id="PF04607">
    <property type="entry name" value="RelA_SpoT"/>
    <property type="match status" value="1"/>
</dbReference>
<feature type="compositionally biased region" description="Polar residues" evidence="3">
    <location>
        <begin position="23"/>
        <end position="34"/>
    </location>
</feature>
<accession>A0A0P6XJR3</accession>
<comment type="function">
    <text evidence="2">In eubacteria ppGpp (guanosine 3'-diphosphate 5'-diphosphate) is a mediator of the stringent response that coordinates a variety of cellular activities in response to changes in nutritional abundance.</text>
</comment>
<dbReference type="CDD" id="cd05399">
    <property type="entry name" value="NT_Rel-Spo_like"/>
    <property type="match status" value="1"/>
</dbReference>
<feature type="domain" description="HD" evidence="5">
    <location>
        <begin position="78"/>
        <end position="177"/>
    </location>
</feature>
<comment type="pathway">
    <text evidence="1">Purine metabolism.</text>
</comment>
<dbReference type="PROSITE" id="PS51880">
    <property type="entry name" value="TGS"/>
    <property type="match status" value="1"/>
</dbReference>
<dbReference type="Gene3D" id="3.10.20.30">
    <property type="match status" value="1"/>
</dbReference>
<dbReference type="InterPro" id="IPR012675">
    <property type="entry name" value="Beta-grasp_dom_sf"/>
</dbReference>
<keyword evidence="8" id="KW-1185">Reference proteome</keyword>
<dbReference type="CDD" id="cd04876">
    <property type="entry name" value="ACT_RelA-SpoT"/>
    <property type="match status" value="1"/>
</dbReference>
<dbReference type="InterPro" id="IPR043519">
    <property type="entry name" value="NT_sf"/>
</dbReference>
<dbReference type="PANTHER" id="PTHR21262">
    <property type="entry name" value="GUANOSINE-3',5'-BIS DIPHOSPHATE 3'-PYROPHOSPHOHYDROLASE"/>
    <property type="match status" value="1"/>
</dbReference>
<dbReference type="InterPro" id="IPR003607">
    <property type="entry name" value="HD/PDEase_dom"/>
</dbReference>
<dbReference type="GO" id="GO:0005886">
    <property type="term" value="C:plasma membrane"/>
    <property type="evidence" value="ECO:0007669"/>
    <property type="project" value="TreeGrafter"/>
</dbReference>
<dbReference type="Gene3D" id="1.10.3210.10">
    <property type="entry name" value="Hypothetical protein af1432"/>
    <property type="match status" value="1"/>
</dbReference>
<dbReference type="CDD" id="cd01668">
    <property type="entry name" value="TGS_RSH"/>
    <property type="match status" value="1"/>
</dbReference>
<dbReference type="Pfam" id="PF02824">
    <property type="entry name" value="TGS"/>
    <property type="match status" value="1"/>
</dbReference>
<dbReference type="Proteomes" id="UP000050277">
    <property type="component" value="Unassembled WGS sequence"/>
</dbReference>
<dbReference type="GO" id="GO:0015969">
    <property type="term" value="P:guanosine tetraphosphate metabolic process"/>
    <property type="evidence" value="ECO:0007669"/>
    <property type="project" value="InterPro"/>
</dbReference>
<name>A0A0P6XJR3_9CHLR</name>
<dbReference type="Pfam" id="PF13291">
    <property type="entry name" value="ACT_4"/>
    <property type="match status" value="1"/>
</dbReference>
<dbReference type="CDD" id="cd00077">
    <property type="entry name" value="HDc"/>
    <property type="match status" value="1"/>
</dbReference>
<dbReference type="PROSITE" id="PS51671">
    <property type="entry name" value="ACT"/>
    <property type="match status" value="1"/>
</dbReference>
<gene>
    <name evidence="7" type="ORF">SE18_19300</name>
</gene>
<feature type="domain" description="TGS" evidence="6">
    <location>
        <begin position="417"/>
        <end position="480"/>
    </location>
</feature>
<dbReference type="FunFam" id="3.10.20.30:FF:000002">
    <property type="entry name" value="GTP pyrophosphokinase (RelA/SpoT)"/>
    <property type="match status" value="1"/>
</dbReference>
<evidence type="ECO:0000313" key="8">
    <source>
        <dbReference type="Proteomes" id="UP000050277"/>
    </source>
</evidence>
<evidence type="ECO:0000256" key="1">
    <source>
        <dbReference type="ARBA" id="ARBA00025704"/>
    </source>
</evidence>
<dbReference type="FunFam" id="1.10.3210.10:FF:000001">
    <property type="entry name" value="GTP pyrophosphokinase RelA"/>
    <property type="match status" value="1"/>
</dbReference>
<comment type="caution">
    <text evidence="7">The sequence shown here is derived from an EMBL/GenBank/DDBJ whole genome shotgun (WGS) entry which is preliminary data.</text>
</comment>
<dbReference type="AlphaFoldDB" id="A0A0P6XJR3"/>
<dbReference type="OrthoDB" id="9805041at2"/>
<dbReference type="Gene3D" id="3.30.70.260">
    <property type="match status" value="1"/>
</dbReference>
<dbReference type="Pfam" id="PF13328">
    <property type="entry name" value="HD_4"/>
    <property type="match status" value="1"/>
</dbReference>
<dbReference type="Gene3D" id="3.30.460.10">
    <property type="entry name" value="Beta Polymerase, domain 2"/>
    <property type="match status" value="1"/>
</dbReference>
<dbReference type="SUPFAM" id="SSF109604">
    <property type="entry name" value="HD-domain/PDEase-like"/>
    <property type="match status" value="1"/>
</dbReference>
<dbReference type="PATRIC" id="fig|70996.4.peg.3879"/>
<proteinExistence type="inferred from homology"/>
<dbReference type="SUPFAM" id="SSF81271">
    <property type="entry name" value="TGS-like"/>
    <property type="match status" value="1"/>
</dbReference>
<dbReference type="InterPro" id="IPR045865">
    <property type="entry name" value="ACT-like_dom_sf"/>
</dbReference>
<dbReference type="NCBIfam" id="TIGR00691">
    <property type="entry name" value="spoT_relA"/>
    <property type="match status" value="1"/>
</dbReference>
<dbReference type="Pfam" id="PF19296">
    <property type="entry name" value="RelA_AH_RIS"/>
    <property type="match status" value="1"/>
</dbReference>
<dbReference type="InterPro" id="IPR004811">
    <property type="entry name" value="RelA/Spo_fam"/>
</dbReference>
<evidence type="ECO:0000256" key="3">
    <source>
        <dbReference type="SAM" id="MobiDB-lite"/>
    </source>
</evidence>
<dbReference type="PANTHER" id="PTHR21262:SF31">
    <property type="entry name" value="GTP PYROPHOSPHOKINASE"/>
    <property type="match status" value="1"/>
</dbReference>
<dbReference type="InterPro" id="IPR004095">
    <property type="entry name" value="TGS"/>
</dbReference>
<dbReference type="SUPFAM" id="SSF55021">
    <property type="entry name" value="ACT-like"/>
    <property type="match status" value="1"/>
</dbReference>
<comment type="similarity">
    <text evidence="2">Belongs to the relA/spoT family.</text>
</comment>
<feature type="region of interest" description="Disordered" evidence="3">
    <location>
        <begin position="1"/>
        <end position="36"/>
    </location>
</feature>